<dbReference type="Proteomes" id="UP000694044">
    <property type="component" value="Unassembled WGS sequence"/>
</dbReference>
<comment type="caution">
    <text evidence="2">The sequence shown here is derived from an EMBL/GenBank/DDBJ whole genome shotgun (WGS) entry which is preliminary data.</text>
</comment>
<sequence length="4540" mass="495774">MDFHHQAKGRETGVPRETLRLLLDEDRVAPAAGLDVGVVEWRCRRPAAICGGEHLGLEAAEDRNCETDCRAAVGAQDESLDEILEDETHRLTPVRLETSPGVPLTDEGEQPTWSQAYYQLLISCDHGTVQLDREAERRLVDTTFLCSSRDGNFQQNRSIGVVTTVPEAQQILSSIVYQPDLNYHSTWFGVTDPRCVTGNDGNEIVRMQLSPVTGDTPRPSPDTCSAGDLGDTLVSASDGSSTHAKKISVTSVNDPPTLERELGRDLSVRSGGSCIGLSGFTLDDAEAAAVESAPNAVVPTLTLQLNVNGGTLRVNRRSALHCGIYAVGSGKNAGDATLAWKLPDLFDSSLVLKGAILDLNGFLPQVEYCSSPDSTLVAPDTLRVTLSDNGFCGDFEKEGLSVSLGVPVHILPAADLGELWVSKINVTLATHSTPAPLRYTPGRDDEVECTLELKYGGGMLLGIDYQEGMLYGKPNPVSFDESRSSAELLIPASGLIVRFRGDKSKRETTTFKFARNVCAIQEVCQQLESVALYENSSDEEIIVAAQMLALNSESVTELQVARYPVSRLWLIWNIAQTFSHAVMVSMPSQVSVQIAERRFRLHGKSGQIAALLNTLNLYSLMGGVWSHNRLNVTISTLSDAAMSSQDVLTGQLDIFALPVLENVELLHPLELTLGESNELGLESTLISYPCTYITSTTLRWNVRSALGSIWWDPSSVSSAVVSRQMSKFELELRGNLVDLNAALPSIRVDESAVQDEYKSFANFYEEQTYELLAVALTKTLSVQALTTSSIEGSIAGNFLLGLDLPARRYLDLDDLDIASGHCKSTTIGANDDLDVISRKITQMVCDVVPTKTSDEVLRREVQSIRVLALYPARVDELVGTFRVSFLGQSTDPISLKAPLGTIKTTILKVVVDANGIEVSRNDIPGENGFEWQVTFGTEGNVGEAFKEVYDATSVPFKVSTVVIQTGRSATDLRLDTFYPGISLSVQRINSASSGSLALELSFSSVFDDLPILSVEASTLASTQTAQLLNVAVKGSKSTVISGESDFFRLQVQNNVTPPLASCANASTVENAIRDLQIDRLRVSVKRMVSASVTGRFDYSVVMSAPSVLTLKLLADDASHLSKALFRSSLIYPGREIQIAMDTISMSLETMDNSTLVASGEMHAWISRRTEKLGIRLPVSYLQADLKQALVIDGIGFQGYAHKLNFTISCSKGTVSLLHKQPVQYLIRETVDAMLTISGYFSTLKETLQHNHLVYSPRPDATGYDKLVFTVESIDDQASETLPITINFPMITPQLTLPASPISVFENENVSIAGVMLSLADNHEHSLISSGITVSITAWSGHVELMTDERGHRPQHSTGIRIQGDAENINAALESLIYRSPVTGAPTKDQILFSTHWTSDSGGQASSATFSIPIKIVRRPLKMNVLLGGKVVGDSSVVTTKMNTPVSLENLLIKVDGDHWSYCNEVATAITRGDGDLCKVTLNLSLFAGQGLISNHTEPVSQRRELSVVRFDGSVAQATRFLQQQIYLPDAKFHGPDQVVINIKYAASATDEGATVEDTTVLPVFVSPDCEAPQLVWADSGTNAMSFSSSTYTPFTLPEILIAREGLEKGYCQDDTLFRVVVKSDQGYITLKSGAATASFDDPRALVLEGRIWDLNLALASAEYQFEIQRHTQIPVTARIEVRLFVETNQKTDLRGVVSSALLRLKFVGDTRLSDMLARETIMGLEDTDVFIGDAINLDGFSDLTDDSTIIIHVHNGVVYTAANGVNMEAGSEQQVSSSDKHHLRSIMSNLHYSPNSHFNGIDEITFRSQNQENTLYIYVQAENDLPEFSFNSYEIKDWYTYPRKFIPSFQLNDPDKNQMFQFDIRAENGSLFLDQMSSSTFDGITVEISALASSLRMKSSLSRLNRIFLQRLIEVIPNNCVKEGTMGISCAASIELCVDDGFISVCEELHLPAQDLFYHVSVADWTKSLKVSPRSSLNISKAFEIQQAFDVVYDLFLRVYASSAFILIDVPTCGELRDVAGADQMQRSDLIGTAQTIHASDVACMNKALASMQLQSTYSAVNDSVVVQLELFSEEMRLLANASINVKVTGATPPKRISTVRTTHNWLVRLGHYANLTSLANVSITDISQENEADEDMLELNVSCSICQWRYQVLVPRVSYEFARVPSSKLRFLGLSDSLNTVLATLELTVASSDSSGYEAIHFQLAPAAPRVVQRTEPIWSESRIEIRFTVVKSVQEVFGDKASEERHFRSLVQPPTTSLVPSNASVVIRLNEEDVRSIGNVVDVSGDINDPTWFRMKARVAHGRLSIPTNVCCVDIRETRSEKELDVVGSALALRQALTAAQFQGNKHFWGKDSLEVTIAYFSSNPHQPNVSLSIPIEIIAINHAPTIAHYQHSGVRSDSLFSNEYFILNDVDLVNLDYLETPSASLFRVTLSSVTGVFLVDGSATRRVSVIEFIETGTGFSNFTFEAPLADANAVLARVSYVAKSSELKCAENIEMFVAVSDQGHGIESWVPKQAFSDMTISTYGNNQQLTNELSVQQAVYDLSDQSLVDPDHRALVGTDLEVQQIRVLPPPYQQLISKINVPPSEAPSISGTFSLQADSHFRGEKRTETAVLYADAVAMVSDESKESVSNGRAESNSVQAKVFSLYGIVGSFADLGITSQVDAPVISVPHALEDPSPYMSDYLSVLRLECLPLVCDEDTPMALDGLSVRAADTTHTQVSMHDLLVISLSVSHGVISLGDTWRPNCINQFVGAQSWKRIAFKASVDCTNRVLMGMEYVGEPNFSGADQLMVRVEYAREWDTAFDEVTVPIVVVELNDAPYIEVDSVFYEADEDIPLVIDDLHLRDPDALDERLRVTMTTSYGQLAILRPNGVKLTTETVTGAGLTLEGTLRNLDAAIASVVYTSAKDWNSLQFRPDNELPGMNGFDIITIASTDLSSFNGSSVSMLFVYVDPKPDSVVIDLPSNGETSIYADDLPGTLRGDEDTWIDVRGLVFSSVDDTARATLTVSLSVTHGLLSLAHVRGLTFLEGTTDEESILKLKGTFANVNACMIGLRYLPTKNFYGHDLLVVTANAVDEYTQQQSPSSFIRVAITVDAVNDNPVWNVGSSIVHGIQQGRAASIAGISFHDVDVDTLDCAVESCVMDLIIEASDGFVTLPNRSVPRFSNDMTTKKVAYAVISGTPDQLNVLLSEMTFELADPEYYRADSPSRSDIKLQLTVDDRGTHGWGGPQISPTTVMFSPVTWSRYGVSILAPEDVLTSDEDTAFIFDGDLQLADPDSARSLYNLLELSITCAHGVLALSSRVTGVQVLRNDSDGDIVIRGFFAQLNAALNGSYYIPAANWYGSEELSLSVVKSNNLEKSKQTAVASIFLFVAPVCDEPRWVTLTDGPLTMKEDGYLLIDTLSLTNPDLDDEQREVEVTIGVKHGGVMLSMTRGLLIHQTVYSTSEDRLVAQHAPPGKTFSSSRLFFRDLVIRGRVSDINAALTGMFSPQLVLAPVVPSYSLAILEAASWHSSIEAIEDSPQQLESTELYDPDYDLRSGDFRLLVNVSCIRCTIMSEYLSHSFETQPSDDLIVVTRNWENDEGVQLVVHGNLASLNKGLMNQLIFRGADNFNGLAYVLVEISDLGNYGEQSELRSVFVLGVKVKPVNDIPQIHLPQYQSQNPVLQLDEGGSVLIQGARALSAPIAPAQHQPLEWNLMIADLLAHDSSSRLRSLYQFSGSTGLAASFLVARSGVLLFSARDTDFGQELWCSDGTAVGTILLKDIFPGSGDSQPSYLTPFSKDNRVYFAAEGPHLSWLVKDDYRDACQSFRPSSFNPNVFFTVAAQNIWDPDETYDCPLGFRWMSTSEAHQVFVGTIAMEGHSEEPFTYFDQCGWHGYEWGGQTRKYFRFSDSKTTGAFKHAGFRDSYRIDTGLQMDLFAGIVCYREPPAYQITWGTQLWATDGTAEGTTRVARISTGPEGSKPSHFVELNQRLYFQATSTEFGSELWSTDGTRAGTYLVADVQFGSRSSKPQFLTAFDSRVFFSAETHDYGRELWLSDGDRRFAFTDDQHATVGTGLLLDICVGAKSSSPQHFALLRPTVGSPLLLFQADDCVHGPELWSTDGTRAGTTLVQDIREGSVGSFPVYLTSFADQVYFQADDGIHGPEFWTTDGTSVGTVMLFDIAPGVLGSKPSFFTILNNIGAPSDELVFAAQAERDLLTEFWRSDGSNVGTTKLFPQSREIVGLNTDSLNLQVGGHKFVSIPSQPQAFFYLGRENVNGHAATDRSSVAHAEDFGHTRSMTLQDVESMQSTSELTVSLNCSKGWLSLGRQCDGATVSMGGPPDNKKAAVLTLKGSLGALNCAVEKVTYHAKPQENGWDEIHVTLGQGVLSAPGEANGTTNAIGDTERDSSYSVSKRMLVEIRAINDPPTISMASTFYSPTGKWVALAGIEVTDPDSAEGILYVSIAVHNGRLRVTLPPGSGPTALHPAANGDSSQMLEFATTAEQAKEIFGALEYSCDDDYACSNSRSDYLTVHVDDNGFTGARGPQTATQTAEVVVITTSK</sequence>
<proteinExistence type="predicted"/>
<evidence type="ECO:0000256" key="1">
    <source>
        <dbReference type="SAM" id="MobiDB-lite"/>
    </source>
</evidence>
<evidence type="ECO:0000313" key="2">
    <source>
        <dbReference type="EMBL" id="KAG7381017.1"/>
    </source>
</evidence>
<accession>A0A8T1VIB1</accession>
<dbReference type="EMBL" id="JAGDFM010000265">
    <property type="protein sequence ID" value="KAG7381017.1"/>
    <property type="molecule type" value="Genomic_DNA"/>
</dbReference>
<feature type="region of interest" description="Disordered" evidence="1">
    <location>
        <begin position="210"/>
        <end position="246"/>
    </location>
</feature>
<dbReference type="OrthoDB" id="191057at2759"/>
<protein>
    <submittedName>
        <fullName evidence="2">Uncharacterized protein</fullName>
    </submittedName>
</protein>
<reference evidence="2" key="1">
    <citation type="submission" date="2021-02" db="EMBL/GenBank/DDBJ databases">
        <authorList>
            <person name="Palmer J.M."/>
        </authorList>
    </citation>
    <scope>NUCLEOTIDE SEQUENCE</scope>
    <source>
        <strain evidence="2">SCRP734</strain>
    </source>
</reference>
<name>A0A8T1VIB1_9STRA</name>
<evidence type="ECO:0000313" key="3">
    <source>
        <dbReference type="Proteomes" id="UP000694044"/>
    </source>
</evidence>
<gene>
    <name evidence="2" type="ORF">PHYPSEUDO_006534</name>
</gene>
<organism evidence="2 3">
    <name type="scientific">Phytophthora pseudosyringae</name>
    <dbReference type="NCBI Taxonomy" id="221518"/>
    <lineage>
        <taxon>Eukaryota</taxon>
        <taxon>Sar</taxon>
        <taxon>Stramenopiles</taxon>
        <taxon>Oomycota</taxon>
        <taxon>Peronosporomycetes</taxon>
        <taxon>Peronosporales</taxon>
        <taxon>Peronosporaceae</taxon>
        <taxon>Phytophthora</taxon>
    </lineage>
</organism>
<keyword evidence="3" id="KW-1185">Reference proteome</keyword>
<feature type="compositionally biased region" description="Polar residues" evidence="1">
    <location>
        <begin position="234"/>
        <end position="246"/>
    </location>
</feature>